<proteinExistence type="predicted"/>
<dbReference type="AlphaFoldDB" id="A0A6G1DPI1"/>
<dbReference type="Proteomes" id="UP000479710">
    <property type="component" value="Unassembled WGS sequence"/>
</dbReference>
<protein>
    <submittedName>
        <fullName evidence="2">Uncharacterized protein</fullName>
    </submittedName>
</protein>
<name>A0A6G1DPI1_9ORYZ</name>
<evidence type="ECO:0000313" key="3">
    <source>
        <dbReference type="Proteomes" id="UP000479710"/>
    </source>
</evidence>
<accession>A0A6G1DPI1</accession>
<evidence type="ECO:0000313" key="2">
    <source>
        <dbReference type="EMBL" id="KAF0914359.1"/>
    </source>
</evidence>
<feature type="region of interest" description="Disordered" evidence="1">
    <location>
        <begin position="29"/>
        <end position="61"/>
    </location>
</feature>
<reference evidence="2 3" key="1">
    <citation type="submission" date="2019-11" db="EMBL/GenBank/DDBJ databases">
        <title>Whole genome sequence of Oryza granulata.</title>
        <authorList>
            <person name="Li W."/>
        </authorList>
    </citation>
    <scope>NUCLEOTIDE SEQUENCE [LARGE SCALE GENOMIC DNA]</scope>
    <source>
        <strain evidence="3">cv. Menghai</strain>
        <tissue evidence="2">Leaf</tissue>
    </source>
</reference>
<organism evidence="2 3">
    <name type="scientific">Oryza meyeriana var. granulata</name>
    <dbReference type="NCBI Taxonomy" id="110450"/>
    <lineage>
        <taxon>Eukaryota</taxon>
        <taxon>Viridiplantae</taxon>
        <taxon>Streptophyta</taxon>
        <taxon>Embryophyta</taxon>
        <taxon>Tracheophyta</taxon>
        <taxon>Spermatophyta</taxon>
        <taxon>Magnoliopsida</taxon>
        <taxon>Liliopsida</taxon>
        <taxon>Poales</taxon>
        <taxon>Poaceae</taxon>
        <taxon>BOP clade</taxon>
        <taxon>Oryzoideae</taxon>
        <taxon>Oryzeae</taxon>
        <taxon>Oryzinae</taxon>
        <taxon>Oryza</taxon>
        <taxon>Oryza meyeriana</taxon>
    </lineage>
</organism>
<keyword evidence="3" id="KW-1185">Reference proteome</keyword>
<comment type="caution">
    <text evidence="2">The sequence shown here is derived from an EMBL/GenBank/DDBJ whole genome shotgun (WGS) entry which is preliminary data.</text>
</comment>
<sequence length="255" mass="26978">MSSATTSIPAEGIDTFVSQIFSLERTCEGDTNCGGSGPEGSASKTAPAEANEECPSSPLSPCRAVTRSTAVSLPRPAFLGPPPLSSIHRAPGPATDVVDPPRSHVRWRQRTSLLCCRGPPAPDPRTRGPPCRIHVAEVRAAVPAAVQAAAPEWPSPSSSESSRLSCLSPSLLGEGRLGPGARPPHLAPPLLGEGEVDGGRRLELVATYRLYLSYIWMNDNVTRDALKIRTGGSHVAIARRPKQGFAMGQRWLAIQ</sequence>
<evidence type="ECO:0000256" key="1">
    <source>
        <dbReference type="SAM" id="MobiDB-lite"/>
    </source>
</evidence>
<dbReference type="EMBL" id="SPHZ02000006">
    <property type="protein sequence ID" value="KAF0914359.1"/>
    <property type="molecule type" value="Genomic_DNA"/>
</dbReference>
<gene>
    <name evidence="2" type="ORF">E2562_028238</name>
</gene>